<dbReference type="PANTHER" id="PTHR46482">
    <property type="entry name" value="5'-ADENYLYLSULFATE REDUCTASE 3, CHLOROPLASTIC"/>
    <property type="match status" value="1"/>
</dbReference>
<keyword evidence="6 14" id="KW-0411">Iron-sulfur</keyword>
<comment type="catalytic activity">
    <reaction evidence="13 14">
        <text>[thioredoxin]-disulfide + sulfite + AMP + 2 H(+) = adenosine 5'-phosphosulfate + [thioredoxin]-dithiol</text>
        <dbReference type="Rhea" id="RHEA:21976"/>
        <dbReference type="Rhea" id="RHEA-COMP:10698"/>
        <dbReference type="Rhea" id="RHEA-COMP:10700"/>
        <dbReference type="ChEBI" id="CHEBI:15378"/>
        <dbReference type="ChEBI" id="CHEBI:17359"/>
        <dbReference type="ChEBI" id="CHEBI:29950"/>
        <dbReference type="ChEBI" id="CHEBI:50058"/>
        <dbReference type="ChEBI" id="CHEBI:58243"/>
        <dbReference type="ChEBI" id="CHEBI:456215"/>
        <dbReference type="EC" id="1.8.4.10"/>
    </reaction>
</comment>
<accession>A0A378TY33</accession>
<dbReference type="GO" id="GO:0051539">
    <property type="term" value="F:4 iron, 4 sulfur cluster binding"/>
    <property type="evidence" value="ECO:0007669"/>
    <property type="project" value="UniProtKB-UniRule"/>
</dbReference>
<dbReference type="GO" id="GO:0043866">
    <property type="term" value="F:adenylyl-sulfate reductase (thioredoxin) activity"/>
    <property type="evidence" value="ECO:0007669"/>
    <property type="project" value="UniProtKB-EC"/>
</dbReference>
<dbReference type="GO" id="GO:0004604">
    <property type="term" value="F:phosphoadenylyl-sulfate reductase (thioredoxin) activity"/>
    <property type="evidence" value="ECO:0007669"/>
    <property type="project" value="UniProtKB-UniRule"/>
</dbReference>
<dbReference type="NCBIfam" id="TIGR02055">
    <property type="entry name" value="APS_reductase"/>
    <property type="match status" value="1"/>
</dbReference>
<comment type="function">
    <text evidence="7 14">Catalyzes the formation of sulfite from adenosine 5'-phosphosulfate (APS) using thioredoxin as an electron donor.</text>
</comment>
<feature type="binding site" evidence="14">
    <location>
        <position position="126"/>
    </location>
    <ligand>
        <name>[4Fe-4S] cluster</name>
        <dbReference type="ChEBI" id="CHEBI:49883"/>
    </ligand>
</feature>
<evidence type="ECO:0000256" key="10">
    <source>
        <dbReference type="ARBA" id="ARBA00029514"/>
    </source>
</evidence>
<sequence length="241" mass="27540">MKPKFWQMPPPDQTTPARLPEKIRLLDQRLGQIAQRFPQAVFASSLAAEDMIVTHRIAAADLPIAVVTLDTGCLNAETRTLIAQVRRRYPHIRFTVFHPQPEEAARFVAEYGAGAMYESIELRKQCCHIRKVEPLNRALAAAPAWLTGQRRSQSVTRGDLPFEETDHARGIAKFNPIFDWQDDDVWAYAQTTDLPLNALYNQGYPSIGCEPCTRPVKWDEDIRAGRWWWESKDSKECGLHK</sequence>
<keyword evidence="2 14" id="KW-0963">Cytoplasm</keyword>
<dbReference type="InterPro" id="IPR014729">
    <property type="entry name" value="Rossmann-like_a/b/a_fold"/>
</dbReference>
<dbReference type="CDD" id="cd23945">
    <property type="entry name" value="PAPS_reductase"/>
    <property type="match status" value="1"/>
</dbReference>
<dbReference type="Proteomes" id="UP000254927">
    <property type="component" value="Unassembled WGS sequence"/>
</dbReference>
<evidence type="ECO:0000256" key="1">
    <source>
        <dbReference type="ARBA" id="ARBA00009732"/>
    </source>
</evidence>
<dbReference type="Pfam" id="PF01507">
    <property type="entry name" value="PAPS_reduct"/>
    <property type="match status" value="1"/>
</dbReference>
<evidence type="ECO:0000256" key="9">
    <source>
        <dbReference type="ARBA" id="ARBA00024386"/>
    </source>
</evidence>
<feature type="binding site" evidence="14">
    <location>
        <position position="127"/>
    </location>
    <ligand>
        <name>[4Fe-4S] cluster</name>
        <dbReference type="ChEBI" id="CHEBI:49883"/>
    </ligand>
</feature>
<dbReference type="GO" id="GO:0046872">
    <property type="term" value="F:metal ion binding"/>
    <property type="evidence" value="ECO:0007669"/>
    <property type="project" value="UniProtKB-KW"/>
</dbReference>
<dbReference type="HAMAP" id="MF_00063">
    <property type="entry name" value="CysH"/>
    <property type="match status" value="1"/>
</dbReference>
<comment type="pathway">
    <text evidence="8 14">Sulfur metabolism; hydrogen sulfide biosynthesis; sulfite from sulfate.</text>
</comment>
<dbReference type="SUPFAM" id="SSF52402">
    <property type="entry name" value="Adenine nucleotide alpha hydrolases-like"/>
    <property type="match status" value="1"/>
</dbReference>
<feature type="domain" description="Phosphoadenosine phosphosulphate reductase" evidence="15">
    <location>
        <begin position="40"/>
        <end position="215"/>
    </location>
</feature>
<organism evidence="16 17">
    <name type="scientific">Neisseria elongata</name>
    <dbReference type="NCBI Taxonomy" id="495"/>
    <lineage>
        <taxon>Bacteria</taxon>
        <taxon>Pseudomonadati</taxon>
        <taxon>Pseudomonadota</taxon>
        <taxon>Betaproteobacteria</taxon>
        <taxon>Neisseriales</taxon>
        <taxon>Neisseriaceae</taxon>
        <taxon>Neisseria</taxon>
    </lineage>
</organism>
<dbReference type="EMBL" id="UGQW01000002">
    <property type="protein sequence ID" value="STZ67671.1"/>
    <property type="molecule type" value="Genomic_DNA"/>
</dbReference>
<dbReference type="EC" id="1.8.4.10" evidence="9 14"/>
<dbReference type="GO" id="GO:0019344">
    <property type="term" value="P:cysteine biosynthetic process"/>
    <property type="evidence" value="ECO:0007669"/>
    <property type="project" value="InterPro"/>
</dbReference>
<protein>
    <recommendedName>
        <fullName evidence="10 14">Adenosine 5'-phosphosulfate reductase</fullName>
        <shortName evidence="14">APS reductase</shortName>
        <ecNumber evidence="9 14">1.8.4.10</ecNumber>
    </recommendedName>
    <alternativeName>
        <fullName evidence="12 14">5'-adenylylsulfate reductase</fullName>
    </alternativeName>
    <alternativeName>
        <fullName evidence="11 14">Thioredoxin-dependent 5'-adenylylsulfate reductase</fullName>
    </alternativeName>
</protein>
<dbReference type="InterPro" id="IPR004511">
    <property type="entry name" value="PAPS/APS_Rdtase"/>
</dbReference>
<dbReference type="RefSeq" id="WP_074897219.1">
    <property type="nucleotide sequence ID" value="NZ_CP031252.1"/>
</dbReference>
<dbReference type="GO" id="GO:0005737">
    <property type="term" value="C:cytoplasm"/>
    <property type="evidence" value="ECO:0007669"/>
    <property type="project" value="UniProtKB-SubCell"/>
</dbReference>
<gene>
    <name evidence="14 16" type="primary">cysH</name>
    <name evidence="16" type="ORF">NCTC10660_01156</name>
</gene>
<evidence type="ECO:0000313" key="16">
    <source>
        <dbReference type="EMBL" id="STZ67671.1"/>
    </source>
</evidence>
<dbReference type="NCBIfam" id="TIGR00434">
    <property type="entry name" value="cysH"/>
    <property type="match status" value="1"/>
</dbReference>
<reference evidence="16 17" key="1">
    <citation type="submission" date="2018-06" db="EMBL/GenBank/DDBJ databases">
        <authorList>
            <consortium name="Pathogen Informatics"/>
            <person name="Doyle S."/>
        </authorList>
    </citation>
    <scope>NUCLEOTIDE SEQUENCE [LARGE SCALE GENOMIC DNA]</scope>
    <source>
        <strain evidence="16 17">NCTC10660</strain>
    </source>
</reference>
<evidence type="ECO:0000256" key="6">
    <source>
        <dbReference type="ARBA" id="ARBA00023014"/>
    </source>
</evidence>
<name>A0A378TY33_NEIEL</name>
<evidence type="ECO:0000259" key="15">
    <source>
        <dbReference type="Pfam" id="PF01507"/>
    </source>
</evidence>
<evidence type="ECO:0000256" key="2">
    <source>
        <dbReference type="ARBA" id="ARBA00022490"/>
    </source>
</evidence>
<evidence type="ECO:0000256" key="4">
    <source>
        <dbReference type="ARBA" id="ARBA00023002"/>
    </source>
</evidence>
<keyword evidence="3 14" id="KW-0479">Metal-binding</keyword>
<dbReference type="PANTHER" id="PTHR46482:SF9">
    <property type="entry name" value="5'-ADENYLYLSULFATE REDUCTASE 1, CHLOROPLASTIC"/>
    <property type="match status" value="1"/>
</dbReference>
<feature type="binding site" evidence="14">
    <location>
        <position position="209"/>
    </location>
    <ligand>
        <name>[4Fe-4S] cluster</name>
        <dbReference type="ChEBI" id="CHEBI:49883"/>
    </ligand>
</feature>
<feature type="binding site" evidence="14">
    <location>
        <position position="212"/>
    </location>
    <ligand>
        <name>[4Fe-4S] cluster</name>
        <dbReference type="ChEBI" id="CHEBI:49883"/>
    </ligand>
</feature>
<comment type="subcellular location">
    <subcellularLocation>
        <location evidence="14">Cytoplasm</location>
    </subcellularLocation>
</comment>
<evidence type="ECO:0000256" key="5">
    <source>
        <dbReference type="ARBA" id="ARBA00023004"/>
    </source>
</evidence>
<dbReference type="NCBIfam" id="NF002537">
    <property type="entry name" value="PRK02090.1"/>
    <property type="match status" value="1"/>
</dbReference>
<evidence type="ECO:0000256" key="13">
    <source>
        <dbReference type="ARBA" id="ARBA00048441"/>
    </source>
</evidence>
<dbReference type="InterPro" id="IPR011798">
    <property type="entry name" value="APS_reductase"/>
</dbReference>
<dbReference type="GeneID" id="93352139"/>
<evidence type="ECO:0000313" key="17">
    <source>
        <dbReference type="Proteomes" id="UP000254927"/>
    </source>
</evidence>
<evidence type="ECO:0000256" key="14">
    <source>
        <dbReference type="HAMAP-Rule" id="MF_00063"/>
    </source>
</evidence>
<keyword evidence="4 14" id="KW-0560">Oxidoreductase</keyword>
<comment type="similarity">
    <text evidence="1 14">Belongs to the PAPS reductase family. CysH subfamily.</text>
</comment>
<dbReference type="Gene3D" id="3.40.50.620">
    <property type="entry name" value="HUPs"/>
    <property type="match status" value="1"/>
</dbReference>
<dbReference type="GO" id="GO:0019379">
    <property type="term" value="P:sulfate assimilation, phosphoadenylyl sulfate reduction by phosphoadenylyl-sulfate reductase (thioredoxin)"/>
    <property type="evidence" value="ECO:0007669"/>
    <property type="project" value="UniProtKB-UniRule"/>
</dbReference>
<feature type="active site" description="Nucleophile; cysteine thiosulfonate intermediate" evidence="14">
    <location>
        <position position="237"/>
    </location>
</feature>
<evidence type="ECO:0000256" key="3">
    <source>
        <dbReference type="ARBA" id="ARBA00022723"/>
    </source>
</evidence>
<evidence type="ECO:0000256" key="12">
    <source>
        <dbReference type="ARBA" id="ARBA00032041"/>
    </source>
</evidence>
<evidence type="ECO:0000256" key="7">
    <source>
        <dbReference type="ARBA" id="ARBA00024298"/>
    </source>
</evidence>
<dbReference type="GO" id="GO:0070814">
    <property type="term" value="P:hydrogen sulfide biosynthetic process"/>
    <property type="evidence" value="ECO:0007669"/>
    <property type="project" value="UniProtKB-UniRule"/>
</dbReference>
<comment type="cofactor">
    <cofactor evidence="14">
        <name>[4Fe-4S] cluster</name>
        <dbReference type="ChEBI" id="CHEBI:49883"/>
    </cofactor>
    <text evidence="14">Binds 1 [4Fe-4S] cluster per subunit.</text>
</comment>
<proteinExistence type="inferred from homology"/>
<dbReference type="InterPro" id="IPR002500">
    <property type="entry name" value="PAPS_reduct_dom"/>
</dbReference>
<dbReference type="PIRSF" id="PIRSF000857">
    <property type="entry name" value="PAPS_reductase"/>
    <property type="match status" value="1"/>
</dbReference>
<keyword evidence="5 14" id="KW-0408">Iron</keyword>
<evidence type="ECO:0000256" key="8">
    <source>
        <dbReference type="ARBA" id="ARBA00024327"/>
    </source>
</evidence>
<dbReference type="AlphaFoldDB" id="A0A378TY33"/>
<evidence type="ECO:0000256" key="11">
    <source>
        <dbReference type="ARBA" id="ARBA00030894"/>
    </source>
</evidence>